<evidence type="ECO:0000256" key="8">
    <source>
        <dbReference type="ARBA" id="ARBA00022691"/>
    </source>
</evidence>
<dbReference type="Pfam" id="PF01135">
    <property type="entry name" value="PCMT"/>
    <property type="match status" value="1"/>
</dbReference>
<evidence type="ECO:0000256" key="11">
    <source>
        <dbReference type="ARBA" id="ARBA00031350"/>
    </source>
</evidence>
<gene>
    <name evidence="12" type="ORF">HD595_007835</name>
</gene>
<evidence type="ECO:0000256" key="3">
    <source>
        <dbReference type="ARBA" id="ARBA00011890"/>
    </source>
</evidence>
<evidence type="ECO:0000256" key="9">
    <source>
        <dbReference type="ARBA" id="ARBA00030757"/>
    </source>
</evidence>
<sequence>MGPVSRSDLGEEGRLHLAYADKTLVTQIDGLGAASATTPQTDWLTSSATLLTLVVRMLELADIDPGDRVLEIGTGTGTGYFTALLLCHRLGDKNVTSIEYDPDVAAQAAAHLDAAGYAPRLVVGDGLQGHSEGAEYSTVIAPCAARTIPPSCLWQLSDAGMIITTLSGWLLASGLVRLASCVLS</sequence>
<evidence type="ECO:0000313" key="12">
    <source>
        <dbReference type="EMBL" id="MCP2351713.1"/>
    </source>
</evidence>
<comment type="similarity">
    <text evidence="2">Belongs to the methyltransferase superfamily. L-isoaspartyl/D-aspartyl protein methyltransferase family.</text>
</comment>
<evidence type="ECO:0000256" key="10">
    <source>
        <dbReference type="ARBA" id="ARBA00031323"/>
    </source>
</evidence>
<dbReference type="SUPFAM" id="SSF53335">
    <property type="entry name" value="S-adenosyl-L-methionine-dependent methyltransferases"/>
    <property type="match status" value="1"/>
</dbReference>
<comment type="subcellular location">
    <subcellularLocation>
        <location evidence="1">Cytoplasm</location>
    </subcellularLocation>
</comment>
<keyword evidence="7" id="KW-0808">Transferase</keyword>
<organism evidence="12 13">
    <name type="scientific">Nonomuraea roseoviolacea subsp. carminata</name>
    <dbReference type="NCBI Taxonomy" id="160689"/>
    <lineage>
        <taxon>Bacteria</taxon>
        <taxon>Bacillati</taxon>
        <taxon>Actinomycetota</taxon>
        <taxon>Actinomycetes</taxon>
        <taxon>Streptosporangiales</taxon>
        <taxon>Streptosporangiaceae</taxon>
        <taxon>Nonomuraea</taxon>
    </lineage>
</organism>
<keyword evidence="13" id="KW-1185">Reference proteome</keyword>
<evidence type="ECO:0000256" key="6">
    <source>
        <dbReference type="ARBA" id="ARBA00022603"/>
    </source>
</evidence>
<evidence type="ECO:0000256" key="4">
    <source>
        <dbReference type="ARBA" id="ARBA00013346"/>
    </source>
</evidence>
<evidence type="ECO:0000256" key="2">
    <source>
        <dbReference type="ARBA" id="ARBA00005369"/>
    </source>
</evidence>
<reference evidence="12 13" key="1">
    <citation type="submission" date="2022-06" db="EMBL/GenBank/DDBJ databases">
        <title>Sequencing the genomes of 1000 actinobacteria strains.</title>
        <authorList>
            <person name="Klenk H.-P."/>
        </authorList>
    </citation>
    <scope>NUCLEOTIDE SEQUENCE [LARGE SCALE GENOMIC DNA]</scope>
    <source>
        <strain evidence="12 13">DSM 44170</strain>
    </source>
</reference>
<name>A0ABT1KCH4_9ACTN</name>
<evidence type="ECO:0000256" key="7">
    <source>
        <dbReference type="ARBA" id="ARBA00022679"/>
    </source>
</evidence>
<keyword evidence="5" id="KW-0963">Cytoplasm</keyword>
<dbReference type="RefSeq" id="WP_253778278.1">
    <property type="nucleotide sequence ID" value="NZ_BAAAVE010000047.1"/>
</dbReference>
<keyword evidence="6" id="KW-0489">Methyltransferase</keyword>
<dbReference type="EC" id="2.1.1.77" evidence="3"/>
<dbReference type="Gene3D" id="3.40.50.150">
    <property type="entry name" value="Vaccinia Virus protein VP39"/>
    <property type="match status" value="1"/>
</dbReference>
<comment type="caution">
    <text evidence="12">The sequence shown here is derived from an EMBL/GenBank/DDBJ whole genome shotgun (WGS) entry which is preliminary data.</text>
</comment>
<dbReference type="Proteomes" id="UP001320766">
    <property type="component" value="Unassembled WGS sequence"/>
</dbReference>
<dbReference type="InterPro" id="IPR000682">
    <property type="entry name" value="PCMT"/>
</dbReference>
<dbReference type="PANTHER" id="PTHR11579:SF0">
    <property type="entry name" value="PROTEIN-L-ISOASPARTATE(D-ASPARTATE) O-METHYLTRANSFERASE"/>
    <property type="match status" value="1"/>
</dbReference>
<dbReference type="EMBL" id="JAMZEC010000001">
    <property type="protein sequence ID" value="MCP2351713.1"/>
    <property type="molecule type" value="Genomic_DNA"/>
</dbReference>
<dbReference type="PANTHER" id="PTHR11579">
    <property type="entry name" value="PROTEIN-L-ISOASPARTATE O-METHYLTRANSFERASE"/>
    <property type="match status" value="1"/>
</dbReference>
<dbReference type="InterPro" id="IPR029063">
    <property type="entry name" value="SAM-dependent_MTases_sf"/>
</dbReference>
<evidence type="ECO:0000256" key="1">
    <source>
        <dbReference type="ARBA" id="ARBA00004496"/>
    </source>
</evidence>
<protein>
    <recommendedName>
        <fullName evidence="4">Protein-L-isoaspartate O-methyltransferase</fullName>
        <ecNumber evidence="3">2.1.1.77</ecNumber>
    </recommendedName>
    <alternativeName>
        <fullName evidence="11">L-isoaspartyl protein carboxyl methyltransferase</fullName>
    </alternativeName>
    <alternativeName>
        <fullName evidence="9">Protein L-isoaspartyl methyltransferase</fullName>
    </alternativeName>
    <alternativeName>
        <fullName evidence="10">Protein-beta-aspartate methyltransferase</fullName>
    </alternativeName>
</protein>
<keyword evidence="8" id="KW-0949">S-adenosyl-L-methionine</keyword>
<evidence type="ECO:0000313" key="13">
    <source>
        <dbReference type="Proteomes" id="UP001320766"/>
    </source>
</evidence>
<accession>A0ABT1KCH4</accession>
<evidence type="ECO:0000256" key="5">
    <source>
        <dbReference type="ARBA" id="ARBA00022490"/>
    </source>
</evidence>
<proteinExistence type="inferred from homology"/>